<dbReference type="Gene3D" id="3.40.190.10">
    <property type="entry name" value="Periplasmic binding protein-like II"/>
    <property type="match status" value="1"/>
</dbReference>
<protein>
    <submittedName>
        <fullName evidence="3">Tripartite tricarboxylate transporter substrate binding protein</fullName>
    </submittedName>
</protein>
<comment type="caution">
    <text evidence="3">The sequence shown here is derived from an EMBL/GenBank/DDBJ whole genome shotgun (WGS) entry which is preliminary data.</text>
</comment>
<feature type="signal peptide" evidence="2">
    <location>
        <begin position="1"/>
        <end position="29"/>
    </location>
</feature>
<organism evidence="3 4">
    <name type="scientific">Parapusillimonas granuli</name>
    <dbReference type="NCBI Taxonomy" id="380911"/>
    <lineage>
        <taxon>Bacteria</taxon>
        <taxon>Pseudomonadati</taxon>
        <taxon>Pseudomonadota</taxon>
        <taxon>Betaproteobacteria</taxon>
        <taxon>Burkholderiales</taxon>
        <taxon>Alcaligenaceae</taxon>
        <taxon>Parapusillimonas</taxon>
    </lineage>
</organism>
<reference evidence="3 4" key="1">
    <citation type="submission" date="2020-07" db="EMBL/GenBank/DDBJ databases">
        <title>Taxonomic revisions and descriptions of new bacterial species based on genomic comparisons in the high-G+C-content subgroup of the family Alcaligenaceae.</title>
        <authorList>
            <person name="Szabo A."/>
            <person name="Felfoldi T."/>
        </authorList>
    </citation>
    <scope>NUCLEOTIDE SEQUENCE [LARGE SCALE GENOMIC DNA]</scope>
    <source>
        <strain evidence="3 4">LMG 24012</strain>
    </source>
</reference>
<dbReference type="Proteomes" id="UP000559809">
    <property type="component" value="Unassembled WGS sequence"/>
</dbReference>
<evidence type="ECO:0000313" key="3">
    <source>
        <dbReference type="EMBL" id="NYT47830.1"/>
    </source>
</evidence>
<dbReference type="PANTHER" id="PTHR42928:SF5">
    <property type="entry name" value="BLR1237 PROTEIN"/>
    <property type="match status" value="1"/>
</dbReference>
<evidence type="ECO:0000256" key="1">
    <source>
        <dbReference type="ARBA" id="ARBA00006987"/>
    </source>
</evidence>
<comment type="similarity">
    <text evidence="1">Belongs to the UPF0065 (bug) family.</text>
</comment>
<keyword evidence="2" id="KW-0732">Signal</keyword>
<evidence type="ECO:0000313" key="4">
    <source>
        <dbReference type="Proteomes" id="UP000559809"/>
    </source>
</evidence>
<accession>A0A853FYA6</accession>
<dbReference type="EMBL" id="JACCEM010000001">
    <property type="protein sequence ID" value="NYT47830.1"/>
    <property type="molecule type" value="Genomic_DNA"/>
</dbReference>
<feature type="chain" id="PRO_5032716830" evidence="2">
    <location>
        <begin position="30"/>
        <end position="330"/>
    </location>
</feature>
<dbReference type="Gene3D" id="3.40.190.150">
    <property type="entry name" value="Bordetella uptake gene, domain 1"/>
    <property type="match status" value="1"/>
</dbReference>
<dbReference type="PANTHER" id="PTHR42928">
    <property type="entry name" value="TRICARBOXYLATE-BINDING PROTEIN"/>
    <property type="match status" value="1"/>
</dbReference>
<dbReference type="InterPro" id="IPR042100">
    <property type="entry name" value="Bug_dom1"/>
</dbReference>
<dbReference type="AlphaFoldDB" id="A0A853FYA6"/>
<dbReference type="SUPFAM" id="SSF53850">
    <property type="entry name" value="Periplasmic binding protein-like II"/>
    <property type="match status" value="1"/>
</dbReference>
<proteinExistence type="inferred from homology"/>
<name>A0A853FYA6_9BURK</name>
<dbReference type="RefSeq" id="WP_180152908.1">
    <property type="nucleotide sequence ID" value="NZ_JACCEM010000001.1"/>
</dbReference>
<sequence length="330" mass="35400">MKKNLFSRALLTLGAAMLGLAGVTATATAAASNYPAEPIKLIMPYPAGGMSDVSARTIAEALSKKLNGNIIVENRPGAASTVASNWMVHQKADGYTLYAAPVSLVLNPILQPEVGYKPYEDFTPISMLLYSPFVLQVNKDLGVSNVKELIDLIKARPGKFAIGTSGVGSINHLAAEYFINEFGLDMIVAHYKGGSPAAKDLVGGQIQMMFSAANEAAPMMAAGRTKGLAVTTSERLAMLPDVPTMNEAAGLKDFEAVFWMALVAPKNLPADIQSKLSLALQELGNDPQLRQKTDALGVRLHVSKPQEVTDNLRHDERKWGDIIKKLNIKL</sequence>
<dbReference type="CDD" id="cd07012">
    <property type="entry name" value="PBP2_Bug_TTT"/>
    <property type="match status" value="1"/>
</dbReference>
<keyword evidence="4" id="KW-1185">Reference proteome</keyword>
<gene>
    <name evidence="3" type="ORF">H0A72_00750</name>
</gene>
<dbReference type="Pfam" id="PF03401">
    <property type="entry name" value="TctC"/>
    <property type="match status" value="1"/>
</dbReference>
<evidence type="ECO:0000256" key="2">
    <source>
        <dbReference type="SAM" id="SignalP"/>
    </source>
</evidence>
<dbReference type="PIRSF" id="PIRSF017082">
    <property type="entry name" value="YflP"/>
    <property type="match status" value="1"/>
</dbReference>
<dbReference type="InterPro" id="IPR005064">
    <property type="entry name" value="BUG"/>
</dbReference>